<organism evidence="1">
    <name type="scientific">Cacopsylla melanoneura</name>
    <dbReference type="NCBI Taxonomy" id="428564"/>
    <lineage>
        <taxon>Eukaryota</taxon>
        <taxon>Metazoa</taxon>
        <taxon>Ecdysozoa</taxon>
        <taxon>Arthropoda</taxon>
        <taxon>Hexapoda</taxon>
        <taxon>Insecta</taxon>
        <taxon>Pterygota</taxon>
        <taxon>Neoptera</taxon>
        <taxon>Paraneoptera</taxon>
        <taxon>Hemiptera</taxon>
        <taxon>Sternorrhyncha</taxon>
        <taxon>Psylloidea</taxon>
        <taxon>Psyllidae</taxon>
        <taxon>Psyllinae</taxon>
        <taxon>Cacopsylla</taxon>
    </lineage>
</organism>
<dbReference type="EMBL" id="HBUF01214123">
    <property type="protein sequence ID" value="CAG6666421.1"/>
    <property type="molecule type" value="Transcribed_RNA"/>
</dbReference>
<evidence type="ECO:0000313" key="1">
    <source>
        <dbReference type="EMBL" id="CAG6666421.1"/>
    </source>
</evidence>
<dbReference type="EMBL" id="HBUF01214122">
    <property type="protein sequence ID" value="CAG6666418.1"/>
    <property type="molecule type" value="Transcribed_RNA"/>
</dbReference>
<proteinExistence type="predicted"/>
<accession>A0A8D8SD76</accession>
<dbReference type="AlphaFoldDB" id="A0A8D8SD76"/>
<sequence>MLHHSLQCGECSSQTFSSQPPFFNCKDAVAPLPFGRGDDPLKCNDRGLCAHVCFNNYLNKSSTLSYHKIYLNPNQWHRFMQGKRPLQQQALCCFKLQKD</sequence>
<protein>
    <submittedName>
        <fullName evidence="1">Uncharacterized protein</fullName>
    </submittedName>
</protein>
<reference evidence="1" key="1">
    <citation type="submission" date="2021-05" db="EMBL/GenBank/DDBJ databases">
        <authorList>
            <person name="Alioto T."/>
            <person name="Alioto T."/>
            <person name="Gomez Garrido J."/>
        </authorList>
    </citation>
    <scope>NUCLEOTIDE SEQUENCE</scope>
</reference>
<name>A0A8D8SD76_9HEMI</name>